<proteinExistence type="predicted"/>
<sequence length="168" mass="19290">MIPIQGNDFPKQMLHQEYNQIPSHEQYNTKRPPSPPPTYTAQPNYQPYIQMQPQRPMSQPVMPTYVPQQVPMMIPMQQQQPNSNIVINNGNDNKNGKSPQQLAALLNMKEAKCPFCDLGVLRESLKYCQIIFFILISLLLFPFGLLIWICAINHPIYKKSCTNCGVEI</sequence>
<dbReference type="WBParaSite" id="PTRK_0000873900.1">
    <property type="protein sequence ID" value="PTRK_0000873900.1"/>
    <property type="gene ID" value="PTRK_0000873900"/>
</dbReference>
<protein>
    <submittedName>
        <fullName evidence="4">LITAF domain-containing protein</fullName>
    </submittedName>
</protein>
<feature type="transmembrane region" description="Helical" evidence="2">
    <location>
        <begin position="130"/>
        <end position="151"/>
    </location>
</feature>
<dbReference type="PANTHER" id="PTHR13551">
    <property type="entry name" value="BRAIN PROTEIN I3"/>
    <property type="match status" value="1"/>
</dbReference>
<keyword evidence="2" id="KW-0472">Membrane</keyword>
<organism evidence="3 4">
    <name type="scientific">Parastrongyloides trichosuri</name>
    <name type="common">Possum-specific nematode worm</name>
    <dbReference type="NCBI Taxonomy" id="131310"/>
    <lineage>
        <taxon>Eukaryota</taxon>
        <taxon>Metazoa</taxon>
        <taxon>Ecdysozoa</taxon>
        <taxon>Nematoda</taxon>
        <taxon>Chromadorea</taxon>
        <taxon>Rhabditida</taxon>
        <taxon>Tylenchina</taxon>
        <taxon>Panagrolaimomorpha</taxon>
        <taxon>Strongyloidoidea</taxon>
        <taxon>Strongyloididae</taxon>
        <taxon>Parastrongyloides</taxon>
    </lineage>
</organism>
<evidence type="ECO:0000313" key="3">
    <source>
        <dbReference type="Proteomes" id="UP000038045"/>
    </source>
</evidence>
<dbReference type="AlphaFoldDB" id="A0A0N4ZKV6"/>
<evidence type="ECO:0000256" key="1">
    <source>
        <dbReference type="SAM" id="MobiDB-lite"/>
    </source>
</evidence>
<evidence type="ECO:0000313" key="4">
    <source>
        <dbReference type="WBParaSite" id="PTRK_0000873900.1"/>
    </source>
</evidence>
<evidence type="ECO:0000256" key="2">
    <source>
        <dbReference type="SAM" id="Phobius"/>
    </source>
</evidence>
<keyword evidence="2" id="KW-0812">Transmembrane</keyword>
<keyword evidence="3" id="KW-1185">Reference proteome</keyword>
<dbReference type="InterPro" id="IPR019317">
    <property type="entry name" value="BRI3"/>
</dbReference>
<reference evidence="4" key="1">
    <citation type="submission" date="2017-02" db="UniProtKB">
        <authorList>
            <consortium name="WormBaseParasite"/>
        </authorList>
    </citation>
    <scope>IDENTIFICATION</scope>
</reference>
<keyword evidence="2" id="KW-1133">Transmembrane helix</keyword>
<feature type="region of interest" description="Disordered" evidence="1">
    <location>
        <begin position="25"/>
        <end position="44"/>
    </location>
</feature>
<accession>A0A0N4ZKV6</accession>
<dbReference type="Proteomes" id="UP000038045">
    <property type="component" value="Unplaced"/>
</dbReference>
<name>A0A0N4ZKV6_PARTI</name>